<sequence>MPPLHRHQLVHLTAQGWHQVQAQATDAEARTCIAHWAARRLPLVVTRQLRCDGAAKPDELAVGLAAPIAWQRRRIGLTVARADVAWFDEFPRIESLLPELRGRGREEVRRLCVALSSLNARARVYGSHGWQLLSGLSYVHPRSDIDVWIAVADAGHADAVVVVLDAFGHERAPRLDGELLFPDGRAVSWREWRAWRAGRCSAILTKTLTGAALTQAPAAEAIGTGKETVPW</sequence>
<dbReference type="InterPro" id="IPR049180">
    <property type="entry name" value="MdcG_C"/>
</dbReference>
<evidence type="ECO:0000259" key="3">
    <source>
        <dbReference type="Pfam" id="PF10620"/>
    </source>
</evidence>
<evidence type="ECO:0000313" key="6">
    <source>
        <dbReference type="Proteomes" id="UP000737171"/>
    </source>
</evidence>
<protein>
    <submittedName>
        <fullName evidence="5">Malonate decarboxylase holo-[acyl-carrier-protein] synthase</fullName>
    </submittedName>
</protein>
<accession>A0ABX2EQJ9</accession>
<reference evidence="5 6" key="1">
    <citation type="submission" date="2020-05" db="EMBL/GenBank/DDBJ databases">
        <title>Aquincola sp. isolate from soil.</title>
        <authorList>
            <person name="Han J."/>
            <person name="Kim D.-U."/>
        </authorList>
    </citation>
    <scope>NUCLEOTIDE SEQUENCE [LARGE SCALE GENOMIC DNA]</scope>
    <source>
        <strain evidence="5 6">S2</strain>
    </source>
</reference>
<name>A0ABX2EQJ9_9BURK</name>
<evidence type="ECO:0000256" key="2">
    <source>
        <dbReference type="ARBA" id="ARBA00022695"/>
    </source>
</evidence>
<feature type="domain" description="Phosphoribosyl-dephospho-CoA transferase MdcG C-terminal" evidence="3">
    <location>
        <begin position="105"/>
        <end position="217"/>
    </location>
</feature>
<dbReference type="Proteomes" id="UP000737171">
    <property type="component" value="Unassembled WGS sequence"/>
</dbReference>
<dbReference type="Pfam" id="PF20866">
    <property type="entry name" value="MdcG_N"/>
    <property type="match status" value="1"/>
</dbReference>
<dbReference type="EMBL" id="JABRWJ010000009">
    <property type="protein sequence ID" value="NRF70749.1"/>
    <property type="molecule type" value="Genomic_DNA"/>
</dbReference>
<dbReference type="InterPro" id="IPR017557">
    <property type="entry name" value="Holo-ACP_synthase"/>
</dbReference>
<keyword evidence="2" id="KW-0548">Nucleotidyltransferase</keyword>
<comment type="caution">
    <text evidence="5">The sequence shown here is derived from an EMBL/GenBank/DDBJ whole genome shotgun (WGS) entry which is preliminary data.</text>
</comment>
<dbReference type="NCBIfam" id="TIGR03135">
    <property type="entry name" value="malonate_mdcG"/>
    <property type="match status" value="1"/>
</dbReference>
<keyword evidence="6" id="KW-1185">Reference proteome</keyword>
<proteinExistence type="predicted"/>
<evidence type="ECO:0000259" key="4">
    <source>
        <dbReference type="Pfam" id="PF20866"/>
    </source>
</evidence>
<evidence type="ECO:0000256" key="1">
    <source>
        <dbReference type="ARBA" id="ARBA00022679"/>
    </source>
</evidence>
<dbReference type="InterPro" id="IPR048903">
    <property type="entry name" value="MdcG_N"/>
</dbReference>
<feature type="domain" description="Phosphoribosyl-dephospho-CoA transferase MdcG N-terminal" evidence="4">
    <location>
        <begin position="5"/>
        <end position="87"/>
    </location>
</feature>
<dbReference type="RefSeq" id="WP_173130488.1">
    <property type="nucleotide sequence ID" value="NZ_JABRWJ010000009.1"/>
</dbReference>
<dbReference type="Pfam" id="PF10620">
    <property type="entry name" value="MdcG"/>
    <property type="match status" value="1"/>
</dbReference>
<evidence type="ECO:0000313" key="5">
    <source>
        <dbReference type="EMBL" id="NRF70749.1"/>
    </source>
</evidence>
<gene>
    <name evidence="5" type="primary">mdcG</name>
    <name evidence="5" type="ORF">HLB44_27455</name>
</gene>
<keyword evidence="1" id="KW-0808">Transferase</keyword>
<organism evidence="5 6">
    <name type="scientific">Pseudaquabacterium terrae</name>
    <dbReference type="NCBI Taxonomy" id="2732868"/>
    <lineage>
        <taxon>Bacteria</taxon>
        <taxon>Pseudomonadati</taxon>
        <taxon>Pseudomonadota</taxon>
        <taxon>Betaproteobacteria</taxon>
        <taxon>Burkholderiales</taxon>
        <taxon>Sphaerotilaceae</taxon>
        <taxon>Pseudaquabacterium</taxon>
    </lineage>
</organism>